<evidence type="ECO:0000259" key="4">
    <source>
        <dbReference type="Pfam" id="PF09247"/>
    </source>
</evidence>
<dbReference type="OrthoDB" id="5752at2759"/>
<organism evidence="5 6">
    <name type="scientific">Sarcoptes scabiei</name>
    <name type="common">Itch mite</name>
    <name type="synonym">Acarus scabiei</name>
    <dbReference type="NCBI Taxonomy" id="52283"/>
    <lineage>
        <taxon>Eukaryota</taxon>
        <taxon>Metazoa</taxon>
        <taxon>Ecdysozoa</taxon>
        <taxon>Arthropoda</taxon>
        <taxon>Chelicerata</taxon>
        <taxon>Arachnida</taxon>
        <taxon>Acari</taxon>
        <taxon>Acariformes</taxon>
        <taxon>Sarcoptiformes</taxon>
        <taxon>Astigmata</taxon>
        <taxon>Psoroptidia</taxon>
        <taxon>Sarcoptoidea</taxon>
        <taxon>Sarcoptidae</taxon>
        <taxon>Sarcoptinae</taxon>
        <taxon>Sarcoptes</taxon>
    </lineage>
</organism>
<keyword evidence="2" id="KW-0804">Transcription</keyword>
<evidence type="ECO:0000256" key="3">
    <source>
        <dbReference type="SAM" id="MobiDB-lite"/>
    </source>
</evidence>
<name>A0A132AMZ5_SARSC</name>
<reference evidence="5 6" key="1">
    <citation type="journal article" date="2015" name="Parasit. Vectors">
        <title>Draft genome of the scabies mite.</title>
        <authorList>
            <person name="Rider S.D.Jr."/>
            <person name="Morgan M.S."/>
            <person name="Arlian L.G."/>
        </authorList>
    </citation>
    <scope>NUCLEOTIDE SEQUENCE [LARGE SCALE GENOMIC DNA]</scope>
    <source>
        <strain evidence="5">Arlian Lab</strain>
    </source>
</reference>
<gene>
    <name evidence="5" type="ORF">QR98_0106160</name>
</gene>
<accession>A0A132AMZ5</accession>
<dbReference type="SUPFAM" id="SSF47055">
    <property type="entry name" value="TAF(II)230 TBP-binding fragment"/>
    <property type="match status" value="1"/>
</dbReference>
<dbReference type="Pfam" id="PF09247">
    <property type="entry name" value="TBP-binding"/>
    <property type="match status" value="1"/>
</dbReference>
<evidence type="ECO:0000313" key="5">
    <source>
        <dbReference type="EMBL" id="KPM12035.1"/>
    </source>
</evidence>
<feature type="compositionally biased region" description="Acidic residues" evidence="3">
    <location>
        <begin position="64"/>
        <end position="81"/>
    </location>
</feature>
<dbReference type="InterPro" id="IPR036741">
    <property type="entry name" value="TAFII-230_TBP-bd_sf"/>
</dbReference>
<protein>
    <submittedName>
        <fullName evidence="5">Transcription initiation factor TFIID subunit 1-like protein 1</fullName>
    </submittedName>
</protein>
<evidence type="ECO:0000256" key="2">
    <source>
        <dbReference type="ARBA" id="ARBA00023163"/>
    </source>
</evidence>
<sequence>MEMSSDEEDDNGSSSKKNLDIANAIIFGNIDENGELIDDIFDEECKRNLRFLQPHLSKLVSYDDLMDDQSQDKSEEDDDSDDSKSKTKTILDQKKSL</sequence>
<dbReference type="AlphaFoldDB" id="A0A132AMZ5"/>
<feature type="region of interest" description="Disordered" evidence="3">
    <location>
        <begin position="62"/>
        <end position="97"/>
    </location>
</feature>
<keyword evidence="1" id="KW-0805">Transcription regulation</keyword>
<comment type="caution">
    <text evidence="5">The sequence shown here is derived from an EMBL/GenBank/DDBJ whole genome shotgun (WGS) entry which is preliminary data.</text>
</comment>
<evidence type="ECO:0000256" key="1">
    <source>
        <dbReference type="ARBA" id="ARBA00023015"/>
    </source>
</evidence>
<dbReference type="Gene3D" id="1.10.1100.10">
    <property type="entry name" value="TAFII-230 TBP-binding domain"/>
    <property type="match status" value="1"/>
</dbReference>
<feature type="domain" description="TAFII-230 TBP-binding" evidence="4">
    <location>
        <begin position="9"/>
        <end position="53"/>
    </location>
</feature>
<dbReference type="VEuPathDB" id="VectorBase:SSCA006754"/>
<proteinExistence type="predicted"/>
<dbReference type="InterPro" id="IPR009067">
    <property type="entry name" value="TAF_II_230-bd"/>
</dbReference>
<dbReference type="EMBL" id="JXLN01018639">
    <property type="protein sequence ID" value="KPM12035.1"/>
    <property type="molecule type" value="Genomic_DNA"/>
</dbReference>
<feature type="compositionally biased region" description="Basic and acidic residues" evidence="3">
    <location>
        <begin position="82"/>
        <end position="97"/>
    </location>
</feature>
<dbReference type="Proteomes" id="UP000616769">
    <property type="component" value="Unassembled WGS sequence"/>
</dbReference>
<evidence type="ECO:0000313" key="6">
    <source>
        <dbReference type="Proteomes" id="UP000616769"/>
    </source>
</evidence>